<accession>A0A1C4BK57</accession>
<dbReference type="STRING" id="1335309.GA0116948_103134"/>
<proteinExistence type="predicted"/>
<keyword evidence="1" id="KW-0472">Membrane</keyword>
<evidence type="ECO:0000313" key="5">
    <source>
        <dbReference type="Proteomes" id="UP000242818"/>
    </source>
</evidence>
<keyword evidence="5" id="KW-1185">Reference proteome</keyword>
<dbReference type="GO" id="GO:0016989">
    <property type="term" value="F:sigma factor antagonist activity"/>
    <property type="evidence" value="ECO:0007669"/>
    <property type="project" value="TreeGrafter"/>
</dbReference>
<dbReference type="AlphaFoldDB" id="A0A1C4BK57"/>
<dbReference type="EMBL" id="FMAR01000003">
    <property type="protein sequence ID" value="SCC07138.1"/>
    <property type="molecule type" value="Genomic_DNA"/>
</dbReference>
<dbReference type="InterPro" id="IPR006860">
    <property type="entry name" value="FecR"/>
</dbReference>
<dbReference type="InterPro" id="IPR012373">
    <property type="entry name" value="Ferrdict_sens_TM"/>
</dbReference>
<feature type="transmembrane region" description="Helical" evidence="1">
    <location>
        <begin position="92"/>
        <end position="113"/>
    </location>
</feature>
<evidence type="ECO:0000313" key="4">
    <source>
        <dbReference type="EMBL" id="SCC07138.1"/>
    </source>
</evidence>
<organism evidence="4 5">
    <name type="scientific">Chitinophaga costaii</name>
    <dbReference type="NCBI Taxonomy" id="1335309"/>
    <lineage>
        <taxon>Bacteria</taxon>
        <taxon>Pseudomonadati</taxon>
        <taxon>Bacteroidota</taxon>
        <taxon>Chitinophagia</taxon>
        <taxon>Chitinophagales</taxon>
        <taxon>Chitinophagaceae</taxon>
        <taxon>Chitinophaga</taxon>
    </lineage>
</organism>
<dbReference type="PANTHER" id="PTHR30273">
    <property type="entry name" value="PERIPLASMIC SIGNAL SENSOR AND SIGMA FACTOR ACTIVATOR FECR-RELATED"/>
    <property type="match status" value="1"/>
</dbReference>
<evidence type="ECO:0000259" key="3">
    <source>
        <dbReference type="Pfam" id="PF16344"/>
    </source>
</evidence>
<dbReference type="OrthoDB" id="1452822at2"/>
<keyword evidence="1" id="KW-0812">Transmembrane</keyword>
<dbReference type="Pfam" id="PF04773">
    <property type="entry name" value="FecR"/>
    <property type="match status" value="1"/>
</dbReference>
<protein>
    <submittedName>
        <fullName evidence="4">FecR family protein</fullName>
    </submittedName>
</protein>
<dbReference type="Pfam" id="PF16344">
    <property type="entry name" value="FecR_C"/>
    <property type="match status" value="1"/>
</dbReference>
<dbReference type="Gene3D" id="2.60.120.1440">
    <property type="match status" value="1"/>
</dbReference>
<sequence>MEKAQVQYLLEQFRRKALSDAEWKELLALVQQPENEELHEIISQLMAETAAGEDMPSSLGDKTSLLHKILMVDKTLPVKNQSLKRTVNLRRLYWAAAAILIILFCGNYIYSLFKLPTSKIKTSSPAMVVIKPGKQGALLTLGNGSIVNLDSVSNGVVAVQQGKKIVMDHGQLVYDHNASSQDEMAYNMISTPNGRQFSLILPDGSKVWLDAASSIRYPTAFTSKERIVEITGQAYFEIIENSQLPFIVEIRPAGKVSVLGTAFNINAYSSTIRTSLVNGKVKVSDAENASVILTPGEQAMMQAGGRPFVVKADINGVTAWRRGMFNFENTNLPDLLNDVARWYDIEVVFAGDVLPIKFGGQVSRETSLPELLEILKLYGVRYQLSGRKLTILPAL</sequence>
<dbReference type="InterPro" id="IPR032508">
    <property type="entry name" value="FecR_C"/>
</dbReference>
<evidence type="ECO:0000259" key="2">
    <source>
        <dbReference type="Pfam" id="PF04773"/>
    </source>
</evidence>
<gene>
    <name evidence="4" type="ORF">GA0116948_103134</name>
</gene>
<keyword evidence="1" id="KW-1133">Transmembrane helix</keyword>
<dbReference type="PANTHER" id="PTHR30273:SF2">
    <property type="entry name" value="PROTEIN FECR"/>
    <property type="match status" value="1"/>
</dbReference>
<reference evidence="4 5" key="1">
    <citation type="submission" date="2016-08" db="EMBL/GenBank/DDBJ databases">
        <authorList>
            <person name="Seilhamer J.J."/>
        </authorList>
    </citation>
    <scope>NUCLEOTIDE SEQUENCE [LARGE SCALE GENOMIC DNA]</scope>
    <source>
        <strain evidence="4 5">A37T2</strain>
    </source>
</reference>
<dbReference type="Gene3D" id="3.55.50.30">
    <property type="match status" value="1"/>
</dbReference>
<dbReference type="Proteomes" id="UP000242818">
    <property type="component" value="Unassembled WGS sequence"/>
</dbReference>
<dbReference type="RefSeq" id="WP_089710030.1">
    <property type="nucleotide sequence ID" value="NZ_FMAR01000003.1"/>
</dbReference>
<evidence type="ECO:0000256" key="1">
    <source>
        <dbReference type="SAM" id="Phobius"/>
    </source>
</evidence>
<name>A0A1C4BK57_9BACT</name>
<feature type="domain" description="Protein FecR C-terminal" evidence="3">
    <location>
        <begin position="325"/>
        <end position="391"/>
    </location>
</feature>
<feature type="domain" description="FecR protein" evidence="2">
    <location>
        <begin position="189"/>
        <end position="282"/>
    </location>
</feature>